<reference evidence="3 4" key="1">
    <citation type="submission" date="2018-07" db="EMBL/GenBank/DDBJ databases">
        <title>Genomic Encyclopedia of Type Strains, Phase IV (KMG-IV): sequencing the most valuable type-strain genomes for metagenomic binning, comparative biology and taxonomic classification.</title>
        <authorList>
            <person name="Goeker M."/>
        </authorList>
    </citation>
    <scope>NUCLEOTIDE SEQUENCE [LARGE SCALE GENOMIC DNA]</scope>
    <source>
        <strain evidence="3 4">DSM 27016</strain>
    </source>
</reference>
<dbReference type="NCBIfam" id="NF009150">
    <property type="entry name" value="PRK12497.1-3"/>
    <property type="match status" value="1"/>
</dbReference>
<comment type="caution">
    <text evidence="3">The sequence shown here is derived from an EMBL/GenBank/DDBJ whole genome shotgun (WGS) entry which is preliminary data.</text>
</comment>
<dbReference type="InterPro" id="IPR011856">
    <property type="entry name" value="tRNA_endonuc-like_dom_sf"/>
</dbReference>
<sequence>MESINRCGLGRMGEEIAADYLGRNNYSILDRNYRAGKLGELDIIARESGYICFIEVKTRRNTLFGMPSEAVGFKKRNNIRRLAYVYLKSHNLMDCDVRFDVVEVLIQASGNSINIIKNAF</sequence>
<dbReference type="Gene3D" id="3.40.1350.10">
    <property type="match status" value="1"/>
</dbReference>
<dbReference type="InterPro" id="IPR003509">
    <property type="entry name" value="UPF0102_YraN-like"/>
</dbReference>
<dbReference type="PANTHER" id="PTHR34039:SF1">
    <property type="entry name" value="UPF0102 PROTEIN YRAN"/>
    <property type="match status" value="1"/>
</dbReference>
<dbReference type="OrthoDB" id="9802516at2"/>
<accession>A0A369BHL0</accession>
<keyword evidence="4" id="KW-1185">Reference proteome</keyword>
<comment type="similarity">
    <text evidence="1 2">Belongs to the UPF0102 family.</text>
</comment>
<evidence type="ECO:0000256" key="1">
    <source>
        <dbReference type="ARBA" id="ARBA00006738"/>
    </source>
</evidence>
<dbReference type="AlphaFoldDB" id="A0A369BHL0"/>
<evidence type="ECO:0000256" key="2">
    <source>
        <dbReference type="HAMAP-Rule" id="MF_00048"/>
    </source>
</evidence>
<dbReference type="Pfam" id="PF02021">
    <property type="entry name" value="UPF0102"/>
    <property type="match status" value="1"/>
</dbReference>
<dbReference type="HAMAP" id="MF_00048">
    <property type="entry name" value="UPF0102"/>
    <property type="match status" value="1"/>
</dbReference>
<name>A0A369BHL0_9FIRM</name>
<organism evidence="3 4">
    <name type="scientific">Anaerobacterium chartisolvens</name>
    <dbReference type="NCBI Taxonomy" id="1297424"/>
    <lineage>
        <taxon>Bacteria</taxon>
        <taxon>Bacillati</taxon>
        <taxon>Bacillota</taxon>
        <taxon>Clostridia</taxon>
        <taxon>Eubacteriales</taxon>
        <taxon>Oscillospiraceae</taxon>
        <taxon>Anaerobacterium</taxon>
    </lineage>
</organism>
<keyword evidence="3" id="KW-0378">Hydrolase</keyword>
<evidence type="ECO:0000313" key="3">
    <source>
        <dbReference type="EMBL" id="RCX20046.1"/>
    </source>
</evidence>
<dbReference type="NCBIfam" id="NF009154">
    <property type="entry name" value="PRK12497.3-3"/>
    <property type="match status" value="1"/>
</dbReference>
<proteinExistence type="inferred from homology"/>
<dbReference type="InterPro" id="IPR011335">
    <property type="entry name" value="Restrct_endonuc-II-like"/>
</dbReference>
<dbReference type="GO" id="GO:0004519">
    <property type="term" value="F:endonuclease activity"/>
    <property type="evidence" value="ECO:0007669"/>
    <property type="project" value="UniProtKB-KW"/>
</dbReference>
<dbReference type="EMBL" id="QPJT01000002">
    <property type="protein sequence ID" value="RCX20046.1"/>
    <property type="molecule type" value="Genomic_DNA"/>
</dbReference>
<keyword evidence="3" id="KW-0540">Nuclease</keyword>
<dbReference type="SUPFAM" id="SSF52980">
    <property type="entry name" value="Restriction endonuclease-like"/>
    <property type="match status" value="1"/>
</dbReference>
<dbReference type="RefSeq" id="WP_114296165.1">
    <property type="nucleotide sequence ID" value="NZ_QPJT01000002.1"/>
</dbReference>
<gene>
    <name evidence="3" type="ORF">DFR58_102115</name>
</gene>
<dbReference type="Proteomes" id="UP000253034">
    <property type="component" value="Unassembled WGS sequence"/>
</dbReference>
<protein>
    <recommendedName>
        <fullName evidence="2">UPF0102 protein DFR58_102115</fullName>
    </recommendedName>
</protein>
<evidence type="ECO:0000313" key="4">
    <source>
        <dbReference type="Proteomes" id="UP000253034"/>
    </source>
</evidence>
<dbReference type="PANTHER" id="PTHR34039">
    <property type="entry name" value="UPF0102 PROTEIN YRAN"/>
    <property type="match status" value="1"/>
</dbReference>
<dbReference type="GO" id="GO:0003676">
    <property type="term" value="F:nucleic acid binding"/>
    <property type="evidence" value="ECO:0007669"/>
    <property type="project" value="InterPro"/>
</dbReference>
<dbReference type="CDD" id="cd20736">
    <property type="entry name" value="PoNe_Nuclease"/>
    <property type="match status" value="1"/>
</dbReference>
<keyword evidence="3" id="KW-0255">Endonuclease</keyword>